<dbReference type="AlphaFoldDB" id="A0AAE0WLK0"/>
<keyword evidence="2" id="KW-1185">Reference proteome</keyword>
<proteinExistence type="predicted"/>
<evidence type="ECO:0000313" key="2">
    <source>
        <dbReference type="Proteomes" id="UP001274830"/>
    </source>
</evidence>
<sequence length="355" mass="40821">MAVAPGFSITELVQVLYRCKDIYRAFCSKDDSAAVRLTVFGEELDRVEEELRFDDQIFSWTGQHYPGLKAFDSNLKAYLKFLDNNLSIFNKAYIRNPGGALRTLLTAFDDELPQYRDRLSYDRQEFCSYKLRVLLEHSFRRSEQPDAPAGHDVFQRPASSMCRPAQAFTLPPPDPSTELNGLPDDFPVPVIPLDDLQKYLDSARQSYALQSSVRTLRSRSDVEVLQSRFCQVNILVGLDDPICAVQYLMLGRTCRFVNAQKQTLFEHYLRDRDHCFSRFNVDRKPLTLGFLDGQQITNYPATTQPEYKFYDKGAYEQFQIDIEQKALLLESRIISMKSESLKESTGNAINFCAKL</sequence>
<dbReference type="EMBL" id="JAUTXT010000022">
    <property type="protein sequence ID" value="KAK3673947.1"/>
    <property type="molecule type" value="Genomic_DNA"/>
</dbReference>
<reference evidence="1" key="1">
    <citation type="submission" date="2023-07" db="EMBL/GenBank/DDBJ databases">
        <title>Black Yeasts Isolated from many extreme environments.</title>
        <authorList>
            <person name="Coleine C."/>
            <person name="Stajich J.E."/>
            <person name="Selbmann L."/>
        </authorList>
    </citation>
    <scope>NUCLEOTIDE SEQUENCE</scope>
    <source>
        <strain evidence="1">CCFEE 5485</strain>
    </source>
</reference>
<dbReference type="Proteomes" id="UP001274830">
    <property type="component" value="Unassembled WGS sequence"/>
</dbReference>
<gene>
    <name evidence="1" type="ORF">LTR78_006149</name>
</gene>
<protein>
    <submittedName>
        <fullName evidence="1">Uncharacterized protein</fullName>
    </submittedName>
</protein>
<name>A0AAE0WLK0_9PEZI</name>
<evidence type="ECO:0000313" key="1">
    <source>
        <dbReference type="EMBL" id="KAK3673947.1"/>
    </source>
</evidence>
<organism evidence="1 2">
    <name type="scientific">Recurvomyces mirabilis</name>
    <dbReference type="NCBI Taxonomy" id="574656"/>
    <lineage>
        <taxon>Eukaryota</taxon>
        <taxon>Fungi</taxon>
        <taxon>Dikarya</taxon>
        <taxon>Ascomycota</taxon>
        <taxon>Pezizomycotina</taxon>
        <taxon>Dothideomycetes</taxon>
        <taxon>Dothideomycetidae</taxon>
        <taxon>Mycosphaerellales</taxon>
        <taxon>Teratosphaeriaceae</taxon>
        <taxon>Recurvomyces</taxon>
    </lineage>
</organism>
<comment type="caution">
    <text evidence="1">The sequence shown here is derived from an EMBL/GenBank/DDBJ whole genome shotgun (WGS) entry which is preliminary data.</text>
</comment>
<accession>A0AAE0WLK0</accession>